<evidence type="ECO:0000313" key="2">
    <source>
        <dbReference type="EMBL" id="KKT38318.1"/>
    </source>
</evidence>
<accession>A0A0G1GVT1</accession>
<sequence>MNKTKLCIGWIFVFLSLAFAALLIIRTLKLNPEAIITPISETFVTLNIPFIHPLFQKSTSLEEIVPKTLSGNEGTYGIVIKNLQTEETYLSNEHHKFQSGSLYKLWVMATAFDQIKNGLLKENTLLEQEIPILNEKFRIATADAERIEGKITLSVADALNQMITLSDNYAALLLSEKVRLSNVAKFLNTHGFSESKVGTDGSIPITTPSDIAEFFTKLYEGTLIDKEYDKKILDLLKQQKLNNKIPKNLPENIAVAHKTGEFNSFTHDGGIVYTPYGDYIIVILSESQDPLNTEEAIADLSKAVYGHFTGVNPSL</sequence>
<comment type="caution">
    <text evidence="2">The sequence shown here is derived from an EMBL/GenBank/DDBJ whole genome shotgun (WGS) entry which is preliminary data.</text>
</comment>
<evidence type="ECO:0000259" key="1">
    <source>
        <dbReference type="Pfam" id="PF13354"/>
    </source>
</evidence>
<dbReference type="InterPro" id="IPR012338">
    <property type="entry name" value="Beta-lactam/transpept-like"/>
</dbReference>
<dbReference type="Pfam" id="PF13354">
    <property type="entry name" value="Beta-lactamase2"/>
    <property type="match status" value="1"/>
</dbReference>
<name>A0A0G1GVT1_9BACT</name>
<proteinExistence type="predicted"/>
<reference evidence="2 3" key="1">
    <citation type="journal article" date="2015" name="Nature">
        <title>rRNA introns, odd ribosomes, and small enigmatic genomes across a large radiation of phyla.</title>
        <authorList>
            <person name="Brown C.T."/>
            <person name="Hug L.A."/>
            <person name="Thomas B.C."/>
            <person name="Sharon I."/>
            <person name="Castelle C.J."/>
            <person name="Singh A."/>
            <person name="Wilkins M.J."/>
            <person name="Williams K.H."/>
            <person name="Banfield J.F."/>
        </authorList>
    </citation>
    <scope>NUCLEOTIDE SEQUENCE [LARGE SCALE GENOMIC DNA]</scope>
</reference>
<protein>
    <submittedName>
        <fullName evidence="2">Beta-lactamase</fullName>
    </submittedName>
</protein>
<organism evidence="2 3">
    <name type="scientific">Candidatus Gottesmanbacteria bacterium GW2011_GWB1_44_11c</name>
    <dbReference type="NCBI Taxonomy" id="1618447"/>
    <lineage>
        <taxon>Bacteria</taxon>
        <taxon>Candidatus Gottesmaniibacteriota</taxon>
    </lineage>
</organism>
<dbReference type="InterPro" id="IPR045155">
    <property type="entry name" value="Beta-lactam_cat"/>
</dbReference>
<dbReference type="InterPro" id="IPR000871">
    <property type="entry name" value="Beta-lactam_class-A"/>
</dbReference>
<feature type="domain" description="Beta-lactamase class A catalytic" evidence="1">
    <location>
        <begin position="77"/>
        <end position="284"/>
    </location>
</feature>
<dbReference type="AlphaFoldDB" id="A0A0G1GVT1"/>
<dbReference type="GO" id="GO:0008800">
    <property type="term" value="F:beta-lactamase activity"/>
    <property type="evidence" value="ECO:0007669"/>
    <property type="project" value="InterPro"/>
</dbReference>
<gene>
    <name evidence="2" type="ORF">UW22_C0011G0009</name>
</gene>
<dbReference type="PANTHER" id="PTHR35333:SF3">
    <property type="entry name" value="BETA-LACTAMASE-TYPE TRANSPEPTIDASE FOLD CONTAINING PROTEIN"/>
    <property type="match status" value="1"/>
</dbReference>
<dbReference type="Gene3D" id="3.40.710.10">
    <property type="entry name" value="DD-peptidase/beta-lactamase superfamily"/>
    <property type="match status" value="1"/>
</dbReference>
<dbReference type="EMBL" id="LCHM01000011">
    <property type="protein sequence ID" value="KKT38318.1"/>
    <property type="molecule type" value="Genomic_DNA"/>
</dbReference>
<dbReference type="GO" id="GO:0030655">
    <property type="term" value="P:beta-lactam antibiotic catabolic process"/>
    <property type="evidence" value="ECO:0007669"/>
    <property type="project" value="InterPro"/>
</dbReference>
<evidence type="ECO:0000313" key="3">
    <source>
        <dbReference type="Proteomes" id="UP000034617"/>
    </source>
</evidence>
<dbReference type="GO" id="GO:0046677">
    <property type="term" value="P:response to antibiotic"/>
    <property type="evidence" value="ECO:0007669"/>
    <property type="project" value="InterPro"/>
</dbReference>
<dbReference type="PANTHER" id="PTHR35333">
    <property type="entry name" value="BETA-LACTAMASE"/>
    <property type="match status" value="1"/>
</dbReference>
<dbReference type="SUPFAM" id="SSF56601">
    <property type="entry name" value="beta-lactamase/transpeptidase-like"/>
    <property type="match status" value="1"/>
</dbReference>
<dbReference type="Proteomes" id="UP000034617">
    <property type="component" value="Unassembled WGS sequence"/>
</dbReference>